<sequence length="112" mass="12248">MRRLSIKELFKEHDSLVGNATVVVSRSKVEVFPYHCRKLSGGGFAVVIGGQCLPVAYMHSKFFVQKIILAWASLLLVSAASKASSNMVCQIDVLPQVLSSVPDRKSTFPTHS</sequence>
<dbReference type="AlphaFoldDB" id="A0A8X6HVV4"/>
<evidence type="ECO:0000313" key="1">
    <source>
        <dbReference type="EMBL" id="GFQ93744.1"/>
    </source>
</evidence>
<reference evidence="1" key="1">
    <citation type="submission" date="2020-07" db="EMBL/GenBank/DDBJ databases">
        <title>Multicomponent nature underlies the extraordinary mechanical properties of spider dragline silk.</title>
        <authorList>
            <person name="Kono N."/>
            <person name="Nakamura H."/>
            <person name="Mori M."/>
            <person name="Yoshida Y."/>
            <person name="Ohtoshi R."/>
            <person name="Malay A.D."/>
            <person name="Moran D.A.P."/>
            <person name="Tomita M."/>
            <person name="Numata K."/>
            <person name="Arakawa K."/>
        </authorList>
    </citation>
    <scope>NUCLEOTIDE SEQUENCE</scope>
</reference>
<dbReference type="EMBL" id="BMAO01014243">
    <property type="protein sequence ID" value="GFQ93744.1"/>
    <property type="molecule type" value="Genomic_DNA"/>
</dbReference>
<proteinExistence type="predicted"/>
<organism evidence="1 2">
    <name type="scientific">Trichonephila clavata</name>
    <name type="common">Joro spider</name>
    <name type="synonym">Nephila clavata</name>
    <dbReference type="NCBI Taxonomy" id="2740835"/>
    <lineage>
        <taxon>Eukaryota</taxon>
        <taxon>Metazoa</taxon>
        <taxon>Ecdysozoa</taxon>
        <taxon>Arthropoda</taxon>
        <taxon>Chelicerata</taxon>
        <taxon>Arachnida</taxon>
        <taxon>Araneae</taxon>
        <taxon>Araneomorphae</taxon>
        <taxon>Entelegynae</taxon>
        <taxon>Araneoidea</taxon>
        <taxon>Nephilidae</taxon>
        <taxon>Trichonephila</taxon>
    </lineage>
</organism>
<protein>
    <submittedName>
        <fullName evidence="1">Uncharacterized protein</fullName>
    </submittedName>
</protein>
<evidence type="ECO:0000313" key="2">
    <source>
        <dbReference type="Proteomes" id="UP000887116"/>
    </source>
</evidence>
<name>A0A8X6HVV4_TRICU</name>
<accession>A0A8X6HVV4</accession>
<keyword evidence="2" id="KW-1185">Reference proteome</keyword>
<dbReference type="Proteomes" id="UP000887116">
    <property type="component" value="Unassembled WGS sequence"/>
</dbReference>
<comment type="caution">
    <text evidence="1">The sequence shown here is derived from an EMBL/GenBank/DDBJ whole genome shotgun (WGS) entry which is preliminary data.</text>
</comment>
<gene>
    <name evidence="1" type="ORF">TNCT_262231</name>
</gene>